<dbReference type="GO" id="GO:0003677">
    <property type="term" value="F:DNA binding"/>
    <property type="evidence" value="ECO:0007669"/>
    <property type="project" value="UniProtKB-KW"/>
</dbReference>
<dbReference type="AlphaFoldDB" id="A0A511MUY3"/>
<dbReference type="Proteomes" id="UP000321306">
    <property type="component" value="Unassembled WGS sequence"/>
</dbReference>
<dbReference type="PANTHER" id="PTHR33175">
    <property type="entry name" value="DNA-BINDING PROTEIN HU"/>
    <property type="match status" value="1"/>
</dbReference>
<comment type="similarity">
    <text evidence="3">Belongs to the bacterial histone-like protein family.</text>
</comment>
<dbReference type="EMBL" id="BJXB01000001">
    <property type="protein sequence ID" value="GEM44392.1"/>
    <property type="molecule type" value="Genomic_DNA"/>
</dbReference>
<name>A0A511MUY3_DEIC1</name>
<dbReference type="GO" id="GO:0030261">
    <property type="term" value="P:chromosome condensation"/>
    <property type="evidence" value="ECO:0007669"/>
    <property type="project" value="UniProtKB-KW"/>
</dbReference>
<dbReference type="RefSeq" id="WP_034340086.1">
    <property type="nucleotide sequence ID" value="NZ_BJXB01000001.1"/>
</dbReference>
<evidence type="ECO:0000256" key="1">
    <source>
        <dbReference type="ARBA" id="ARBA00023067"/>
    </source>
</evidence>
<dbReference type="Pfam" id="PF00216">
    <property type="entry name" value="Bac_DNA_binding"/>
    <property type="match status" value="1"/>
</dbReference>
<dbReference type="SMART" id="SM00411">
    <property type="entry name" value="BHL"/>
    <property type="match status" value="1"/>
</dbReference>
<keyword evidence="2" id="KW-0238">DNA-binding</keyword>
<accession>A0A511MUY3</accession>
<dbReference type="GO" id="GO:0005829">
    <property type="term" value="C:cytosol"/>
    <property type="evidence" value="ECO:0007669"/>
    <property type="project" value="TreeGrafter"/>
</dbReference>
<sequence length="92" mass="9875">MEKVGKQQLIQVIAEKAGVSKKDAGEVIDSMLEIIVEALKEGKTVGLPGFGTLSVVPTKERQAVRPGTTERITVPAGKKIRFKTATSLQDNL</sequence>
<dbReference type="OrthoDB" id="72402at2"/>
<gene>
    <name evidence="4" type="ORF">DC3_00270</name>
</gene>
<dbReference type="InterPro" id="IPR010992">
    <property type="entry name" value="IHF-like_DNA-bd_dom_sf"/>
</dbReference>
<evidence type="ECO:0000313" key="4">
    <source>
        <dbReference type="EMBL" id="GEM44392.1"/>
    </source>
</evidence>
<dbReference type="GO" id="GO:0030527">
    <property type="term" value="F:structural constituent of chromatin"/>
    <property type="evidence" value="ECO:0007669"/>
    <property type="project" value="InterPro"/>
</dbReference>
<dbReference type="InterPro" id="IPR000119">
    <property type="entry name" value="Hist_DNA-bd"/>
</dbReference>
<reference evidence="4 5" key="1">
    <citation type="submission" date="2019-07" db="EMBL/GenBank/DDBJ databases">
        <title>Whole genome shotgun sequence of Deinococcus cellulosilyticus NBRC 106333.</title>
        <authorList>
            <person name="Hosoyama A."/>
            <person name="Uohara A."/>
            <person name="Ohji S."/>
            <person name="Ichikawa N."/>
        </authorList>
    </citation>
    <scope>NUCLEOTIDE SEQUENCE [LARGE SCALE GENOMIC DNA]</scope>
    <source>
        <strain evidence="4 5">NBRC 106333</strain>
    </source>
</reference>
<proteinExistence type="inferred from homology"/>
<comment type="caution">
    <text evidence="4">The sequence shown here is derived from an EMBL/GenBank/DDBJ whole genome shotgun (WGS) entry which is preliminary data.</text>
</comment>
<evidence type="ECO:0000256" key="2">
    <source>
        <dbReference type="ARBA" id="ARBA00023125"/>
    </source>
</evidence>
<organism evidence="4 5">
    <name type="scientific">Deinococcus cellulosilyticus (strain DSM 18568 / NBRC 106333 / KACC 11606 / 5516J-15)</name>
    <dbReference type="NCBI Taxonomy" id="1223518"/>
    <lineage>
        <taxon>Bacteria</taxon>
        <taxon>Thermotogati</taxon>
        <taxon>Deinococcota</taxon>
        <taxon>Deinococci</taxon>
        <taxon>Deinococcales</taxon>
        <taxon>Deinococcaceae</taxon>
        <taxon>Deinococcus</taxon>
    </lineage>
</organism>
<dbReference type="SUPFAM" id="SSF47729">
    <property type="entry name" value="IHF-like DNA-binding proteins"/>
    <property type="match status" value="1"/>
</dbReference>
<dbReference type="Gene3D" id="4.10.520.10">
    <property type="entry name" value="IHF-like DNA-binding proteins"/>
    <property type="match status" value="1"/>
</dbReference>
<protein>
    <submittedName>
        <fullName evidence="4">Uncharacterized protein</fullName>
    </submittedName>
</protein>
<keyword evidence="1" id="KW-0226">DNA condensation</keyword>
<evidence type="ECO:0000313" key="5">
    <source>
        <dbReference type="Proteomes" id="UP000321306"/>
    </source>
</evidence>
<dbReference type="PANTHER" id="PTHR33175:SF3">
    <property type="entry name" value="DNA-BINDING PROTEIN HU-BETA"/>
    <property type="match status" value="1"/>
</dbReference>
<keyword evidence="5" id="KW-1185">Reference proteome</keyword>
<evidence type="ECO:0000256" key="3">
    <source>
        <dbReference type="RuleBase" id="RU003939"/>
    </source>
</evidence>